<dbReference type="EMBL" id="AFQD01000371">
    <property type="protein sequence ID" value="EGQ78909.1"/>
    <property type="molecule type" value="Genomic_DNA"/>
</dbReference>
<sequence length="288" mass="33806">MIKMKIKELFTINQGIQITDEEIYYSNGKIPIITANNEIKGYGNKSIVKIEDLPCLTYPTKAFTGKIFVQDDLFSANNTAILILNKKYFQEINLKYISIFLSKILIKHLSSENAVNYIGKNVLKEIEIDYPFPTLKEQCKYVEKYEKILKIKKYIEEKITEIDKILESKIKFEKYRIYKMNQISLLNKGSNQISEKMIYENYDNNGIPIFSSSTLNNGLMGKVSYECYKNFHKKGNKKELTWVTNGYAGKVFYRDTDFLYTEKCGRIVIRNEYIEKILPKFLCYILNQ</sequence>
<protein>
    <submittedName>
        <fullName evidence="5">Type I restriction enzyme ecokI specificity protein</fullName>
    </submittedName>
</protein>
<dbReference type="AlphaFoldDB" id="F9EQ56"/>
<evidence type="ECO:0000259" key="4">
    <source>
        <dbReference type="Pfam" id="PF01420"/>
    </source>
</evidence>
<evidence type="ECO:0000256" key="2">
    <source>
        <dbReference type="ARBA" id="ARBA00022747"/>
    </source>
</evidence>
<comment type="similarity">
    <text evidence="1">Belongs to the type-I restriction system S methylase family.</text>
</comment>
<reference evidence="5 6" key="1">
    <citation type="submission" date="2011-05" db="EMBL/GenBank/DDBJ databases">
        <authorList>
            <person name="Muzny D."/>
            <person name="Qin X."/>
            <person name="Deng J."/>
            <person name="Jiang H."/>
            <person name="Liu Y."/>
            <person name="Qu J."/>
            <person name="Song X.-Z."/>
            <person name="Zhang L."/>
            <person name="Thornton R."/>
            <person name="Coyle M."/>
            <person name="Francisco L."/>
            <person name="Jackson L."/>
            <person name="Javaid M."/>
            <person name="Korchina V."/>
            <person name="Kovar C."/>
            <person name="Mata R."/>
            <person name="Mathew T."/>
            <person name="Ngo R."/>
            <person name="Nguyen L."/>
            <person name="Nguyen N."/>
            <person name="Okwuonu G."/>
            <person name="Ongeri F."/>
            <person name="Pham C."/>
            <person name="Simmons D."/>
            <person name="Wilczek-Boney K."/>
            <person name="Hale W."/>
            <person name="Jakkamsetti A."/>
            <person name="Pham P."/>
            <person name="Ruth R."/>
            <person name="San Lucas F."/>
            <person name="Warren J."/>
            <person name="Zhang J."/>
            <person name="Zhao Z."/>
            <person name="Zhou C."/>
            <person name="Zhu D."/>
            <person name="Lee S."/>
            <person name="Bess C."/>
            <person name="Blankenburg K."/>
            <person name="Forbes L."/>
            <person name="Fu Q."/>
            <person name="Gubbala S."/>
            <person name="Hirani K."/>
            <person name="Jayaseelan J.C."/>
            <person name="Lara F."/>
            <person name="Munidasa M."/>
            <person name="Palculict T."/>
            <person name="Patil S."/>
            <person name="Pu L.-L."/>
            <person name="Saada N."/>
            <person name="Tang L."/>
            <person name="Weissenberger G."/>
            <person name="Zhu Y."/>
            <person name="Hemphill L."/>
            <person name="Shang Y."/>
            <person name="Youmans B."/>
            <person name="Ayvaz T."/>
            <person name="Ross M."/>
            <person name="Santibanez J."/>
            <person name="Aqrawi P."/>
            <person name="Gross S."/>
            <person name="Joshi V."/>
            <person name="Fowler G."/>
            <person name="Nazareth L."/>
            <person name="Reid J."/>
            <person name="Worley K."/>
            <person name="Petrosino J."/>
            <person name="Highlander S."/>
            <person name="Gibbs R."/>
        </authorList>
    </citation>
    <scope>NUCLEOTIDE SEQUENCE [LARGE SCALE GENOMIC DNA]</scope>
    <source>
        <strain evidence="5 6">ATCC 51191</strain>
    </source>
</reference>
<dbReference type="HOGENOM" id="CLU_968080_0_0_0"/>
<gene>
    <name evidence="5" type="primary">prrB</name>
    <name evidence="5" type="ORF">HMPREF9094_2061</name>
</gene>
<dbReference type="Gene3D" id="3.90.220.20">
    <property type="entry name" value="DNA methylase specificity domains"/>
    <property type="match status" value="2"/>
</dbReference>
<dbReference type="GO" id="GO:0003677">
    <property type="term" value="F:DNA binding"/>
    <property type="evidence" value="ECO:0007669"/>
    <property type="project" value="UniProtKB-KW"/>
</dbReference>
<feature type="non-terminal residue" evidence="5">
    <location>
        <position position="288"/>
    </location>
</feature>
<organism evidence="5 6">
    <name type="scientific">Fusobacterium animalis ATCC 51191</name>
    <dbReference type="NCBI Taxonomy" id="997347"/>
    <lineage>
        <taxon>Bacteria</taxon>
        <taxon>Fusobacteriati</taxon>
        <taxon>Fusobacteriota</taxon>
        <taxon>Fusobacteriia</taxon>
        <taxon>Fusobacteriales</taxon>
        <taxon>Fusobacteriaceae</taxon>
        <taxon>Fusobacterium</taxon>
    </lineage>
</organism>
<dbReference type="InterPro" id="IPR044946">
    <property type="entry name" value="Restrct_endonuc_typeI_TRD_sf"/>
</dbReference>
<evidence type="ECO:0000256" key="3">
    <source>
        <dbReference type="ARBA" id="ARBA00023125"/>
    </source>
</evidence>
<comment type="caution">
    <text evidence="5">The sequence shown here is derived from an EMBL/GenBank/DDBJ whole genome shotgun (WGS) entry which is preliminary data.</text>
</comment>
<evidence type="ECO:0000313" key="6">
    <source>
        <dbReference type="Proteomes" id="UP000005392"/>
    </source>
</evidence>
<proteinExistence type="inferred from homology"/>
<keyword evidence="6" id="KW-1185">Reference proteome</keyword>
<name>F9EQ56_9FUSO</name>
<feature type="domain" description="Type I restriction modification DNA specificity" evidence="4">
    <location>
        <begin position="3"/>
        <end position="160"/>
    </location>
</feature>
<keyword evidence="3" id="KW-0238">DNA-binding</keyword>
<evidence type="ECO:0000256" key="1">
    <source>
        <dbReference type="ARBA" id="ARBA00010923"/>
    </source>
</evidence>
<keyword evidence="2" id="KW-0680">Restriction system</keyword>
<evidence type="ECO:0000313" key="5">
    <source>
        <dbReference type="EMBL" id="EGQ78909.1"/>
    </source>
</evidence>
<dbReference type="Proteomes" id="UP000005392">
    <property type="component" value="Unassembled WGS sequence"/>
</dbReference>
<dbReference type="SUPFAM" id="SSF116734">
    <property type="entry name" value="DNA methylase specificity domain"/>
    <property type="match status" value="2"/>
</dbReference>
<dbReference type="GO" id="GO:0009307">
    <property type="term" value="P:DNA restriction-modification system"/>
    <property type="evidence" value="ECO:0007669"/>
    <property type="project" value="UniProtKB-KW"/>
</dbReference>
<dbReference type="InterPro" id="IPR000055">
    <property type="entry name" value="Restrct_endonuc_typeI_TRD"/>
</dbReference>
<dbReference type="Pfam" id="PF01420">
    <property type="entry name" value="Methylase_S"/>
    <property type="match status" value="2"/>
</dbReference>
<feature type="domain" description="Type I restriction modification DNA specificity" evidence="4">
    <location>
        <begin position="181"/>
        <end position="286"/>
    </location>
</feature>
<accession>F9EQ56</accession>